<protein>
    <recommendedName>
        <fullName evidence="3">General transcription factor TFIIB</fullName>
    </recommendedName>
</protein>
<proteinExistence type="predicted"/>
<evidence type="ECO:0000256" key="2">
    <source>
        <dbReference type="ARBA" id="ARBA00023163"/>
    </source>
</evidence>
<dbReference type="PANTHER" id="PTHR11618:SF13">
    <property type="entry name" value="TRANSCRIPTION INITIATION FACTOR IIB"/>
    <property type="match status" value="1"/>
</dbReference>
<dbReference type="GO" id="GO:0097550">
    <property type="term" value="C:transcription preinitiation complex"/>
    <property type="evidence" value="ECO:0007669"/>
    <property type="project" value="TreeGrafter"/>
</dbReference>
<dbReference type="InterPro" id="IPR013137">
    <property type="entry name" value="Znf_TFIIB"/>
</dbReference>
<evidence type="ECO:0000313" key="8">
    <source>
        <dbReference type="Proteomes" id="UP000789595"/>
    </source>
</evidence>
<evidence type="ECO:0000313" key="7">
    <source>
        <dbReference type="EMBL" id="CAH0380130.1"/>
    </source>
</evidence>
<dbReference type="PROSITE" id="PS51134">
    <property type="entry name" value="ZF_TFIIB"/>
    <property type="match status" value="1"/>
</dbReference>
<dbReference type="GO" id="GO:0008270">
    <property type="term" value="F:zinc ion binding"/>
    <property type="evidence" value="ECO:0007669"/>
    <property type="project" value="UniProtKB-KW"/>
</dbReference>
<evidence type="ECO:0000256" key="4">
    <source>
        <dbReference type="PROSITE-ProRule" id="PRU00469"/>
    </source>
</evidence>
<feature type="compositionally biased region" description="Low complexity" evidence="5">
    <location>
        <begin position="342"/>
        <end position="358"/>
    </location>
</feature>
<dbReference type="InterPro" id="IPR000812">
    <property type="entry name" value="TFIIB"/>
</dbReference>
<evidence type="ECO:0000256" key="3">
    <source>
        <dbReference type="ARBA" id="ARBA00031706"/>
    </source>
</evidence>
<dbReference type="OrthoDB" id="25790at2759"/>
<accession>A0A8J2X4D6</accession>
<keyword evidence="4" id="KW-0863">Zinc-finger</keyword>
<comment type="caution">
    <text evidence="7">The sequence shown here is derived from an EMBL/GenBank/DDBJ whole genome shotgun (WGS) entry which is preliminary data.</text>
</comment>
<sequence length="404" mass="43012">MAELLRPDRYPTHCSACRSANVIVDQQAGDVVCRSCGTVLQDRLEVDDSCTRLENTGGDVTRHRSYHFTAEVEGDVDVEALDSERKRKRFEDQSQWGRNAGPSATLEQLRAAESRRRRRVAEAQSSMDALSDRLRLPDHVRARARSLLHDQAAPSEGLKAAASAARGVTQPGRASASQACALVVWAARSSSYPLHPDDVSRACLVDIDARAIQRATSALVEACGQRLVNDDAGRACQFVAVLGDRLARNRESTFALAPCDQSRAAAFAGVLETHFPRDDARCVAAASIACVAFRDAPQLAKRGAAAQACLALAACVPGLQATAVHEVFERARKAGLAPPPKAGSAPSSPRPAASAPDLPRIDPYGAVKHVSPDSVVALHVDKPPENVEASPFDLGSVLSDSSFS</sequence>
<keyword evidence="8" id="KW-1185">Reference proteome</keyword>
<dbReference type="PANTHER" id="PTHR11618">
    <property type="entry name" value="TRANSCRIPTION INITIATION FACTOR IIB-RELATED"/>
    <property type="match status" value="1"/>
</dbReference>
<feature type="region of interest" description="Disordered" evidence="5">
    <location>
        <begin position="379"/>
        <end position="404"/>
    </location>
</feature>
<organism evidence="7 8">
    <name type="scientific">Pelagomonas calceolata</name>
    <dbReference type="NCBI Taxonomy" id="35677"/>
    <lineage>
        <taxon>Eukaryota</taxon>
        <taxon>Sar</taxon>
        <taxon>Stramenopiles</taxon>
        <taxon>Ochrophyta</taxon>
        <taxon>Pelagophyceae</taxon>
        <taxon>Pelagomonadales</taxon>
        <taxon>Pelagomonadaceae</taxon>
        <taxon>Pelagomonas</taxon>
    </lineage>
</organism>
<name>A0A8J2X4D6_9STRA</name>
<feature type="region of interest" description="Disordered" evidence="5">
    <location>
        <begin position="335"/>
        <end position="366"/>
    </location>
</feature>
<keyword evidence="1" id="KW-0805">Transcription regulation</keyword>
<keyword evidence="4" id="KW-0479">Metal-binding</keyword>
<feature type="region of interest" description="Disordered" evidence="5">
    <location>
        <begin position="86"/>
        <end position="107"/>
    </location>
</feature>
<evidence type="ECO:0000256" key="1">
    <source>
        <dbReference type="ARBA" id="ARBA00023015"/>
    </source>
</evidence>
<dbReference type="SUPFAM" id="SSF57783">
    <property type="entry name" value="Zinc beta-ribbon"/>
    <property type="match status" value="1"/>
</dbReference>
<evidence type="ECO:0000259" key="6">
    <source>
        <dbReference type="PROSITE" id="PS51134"/>
    </source>
</evidence>
<dbReference type="EMBL" id="CAKKNE010000006">
    <property type="protein sequence ID" value="CAH0380130.1"/>
    <property type="molecule type" value="Genomic_DNA"/>
</dbReference>
<dbReference type="GO" id="GO:0070897">
    <property type="term" value="P:transcription preinitiation complex assembly"/>
    <property type="evidence" value="ECO:0007669"/>
    <property type="project" value="InterPro"/>
</dbReference>
<reference evidence="7" key="1">
    <citation type="submission" date="2021-11" db="EMBL/GenBank/DDBJ databases">
        <authorList>
            <consortium name="Genoscope - CEA"/>
            <person name="William W."/>
        </authorList>
    </citation>
    <scope>NUCLEOTIDE SEQUENCE</scope>
</reference>
<dbReference type="Gene3D" id="2.20.25.10">
    <property type="match status" value="1"/>
</dbReference>
<dbReference type="Pfam" id="PF08271">
    <property type="entry name" value="Zn_Ribbon_TF"/>
    <property type="match status" value="1"/>
</dbReference>
<gene>
    <name evidence="7" type="ORF">PECAL_6P17700</name>
</gene>
<keyword evidence="2" id="KW-0804">Transcription</keyword>
<dbReference type="Proteomes" id="UP000789595">
    <property type="component" value="Unassembled WGS sequence"/>
</dbReference>
<dbReference type="AlphaFoldDB" id="A0A8J2X4D6"/>
<dbReference type="GO" id="GO:0005634">
    <property type="term" value="C:nucleus"/>
    <property type="evidence" value="ECO:0007669"/>
    <property type="project" value="TreeGrafter"/>
</dbReference>
<keyword evidence="4" id="KW-0862">Zinc</keyword>
<dbReference type="Gene3D" id="1.10.472.10">
    <property type="entry name" value="Cyclin-like"/>
    <property type="match status" value="1"/>
</dbReference>
<feature type="domain" description="TFIIB-type" evidence="6">
    <location>
        <begin position="10"/>
        <end position="41"/>
    </location>
</feature>
<evidence type="ECO:0000256" key="5">
    <source>
        <dbReference type="SAM" id="MobiDB-lite"/>
    </source>
</evidence>